<feature type="transmembrane region" description="Helical" evidence="1">
    <location>
        <begin position="65"/>
        <end position="95"/>
    </location>
</feature>
<proteinExistence type="predicted"/>
<keyword evidence="1" id="KW-0472">Membrane</keyword>
<dbReference type="Proteomes" id="UP000045782">
    <property type="component" value="Unassembled WGS sequence"/>
</dbReference>
<accession>A0A0U0ZSE4</accession>
<dbReference type="GO" id="GO:0016020">
    <property type="term" value="C:membrane"/>
    <property type="evidence" value="ECO:0007669"/>
    <property type="project" value="InterPro"/>
</dbReference>
<sequence>MWPGLFLLYVIVEVSALVALTSTVGIGWTILAVVGAFVIGLVLAGSQARRALGQLRRGGRSPGGAIADGALIALGTVAVVIPGLVSSAIGLLLLLPPTRAVLRPLLAFVAARQLSRRAPLIGVIPTGYGAYQRTAPRPTTVDYIDGEVIDVADESGPQTYRYRPGHDLPA</sequence>
<keyword evidence="1" id="KW-0812">Transmembrane</keyword>
<dbReference type="RefSeq" id="WP_005061367.1">
    <property type="nucleotide sequence ID" value="NZ_AP022621.1"/>
</dbReference>
<dbReference type="Pfam" id="PF04186">
    <property type="entry name" value="FxsA"/>
    <property type="match status" value="1"/>
</dbReference>
<reference evidence="2 3" key="1">
    <citation type="submission" date="2015-03" db="EMBL/GenBank/DDBJ databases">
        <authorList>
            <person name="Murphy D."/>
        </authorList>
    </citation>
    <scope>NUCLEOTIDE SEQUENCE [LARGE SCALE GENOMIC DNA]</scope>
    <source>
        <strain evidence="2 3">PAP088</strain>
    </source>
</reference>
<dbReference type="AlphaFoldDB" id="A0A0U0ZSE4"/>
<evidence type="ECO:0000256" key="1">
    <source>
        <dbReference type="SAM" id="Phobius"/>
    </source>
</evidence>
<dbReference type="InterPro" id="IPR007313">
    <property type="entry name" value="FxsA"/>
</dbReference>
<evidence type="ECO:0008006" key="4">
    <source>
        <dbReference type="Google" id="ProtNLM"/>
    </source>
</evidence>
<evidence type="ECO:0000313" key="3">
    <source>
        <dbReference type="Proteomes" id="UP000045782"/>
    </source>
</evidence>
<protein>
    <recommendedName>
        <fullName evidence="4">FxsA cytoplasmic membrane protein</fullName>
    </recommendedName>
</protein>
<dbReference type="NCBIfam" id="NF008528">
    <property type="entry name" value="PRK11463.1-2"/>
    <property type="match status" value="1"/>
</dbReference>
<dbReference type="EMBL" id="CSWP01000008">
    <property type="protein sequence ID" value="CPV65435.1"/>
    <property type="molecule type" value="Genomic_DNA"/>
</dbReference>
<dbReference type="PANTHER" id="PTHR35335">
    <property type="entry name" value="UPF0716 PROTEIN FXSA"/>
    <property type="match status" value="1"/>
</dbReference>
<feature type="transmembrane region" description="Helical" evidence="1">
    <location>
        <begin position="26"/>
        <end position="44"/>
    </location>
</feature>
<organism evidence="2 3">
    <name type="scientific">Mycobacteroides abscessus</name>
    <dbReference type="NCBI Taxonomy" id="36809"/>
    <lineage>
        <taxon>Bacteria</taxon>
        <taxon>Bacillati</taxon>
        <taxon>Actinomycetota</taxon>
        <taxon>Actinomycetes</taxon>
        <taxon>Mycobacteriales</taxon>
        <taxon>Mycobacteriaceae</taxon>
        <taxon>Mycobacteroides</taxon>
    </lineage>
</organism>
<evidence type="ECO:0000313" key="2">
    <source>
        <dbReference type="EMBL" id="CPV65435.1"/>
    </source>
</evidence>
<name>A0A0U0ZSE4_9MYCO</name>
<gene>
    <name evidence="2" type="ORF">ERS075579_03835</name>
</gene>
<dbReference type="PANTHER" id="PTHR35335:SF1">
    <property type="entry name" value="UPF0716 PROTEIN FXSA"/>
    <property type="match status" value="1"/>
</dbReference>
<keyword evidence="1" id="KW-1133">Transmembrane helix</keyword>